<dbReference type="EMBL" id="BJCD01000050">
    <property type="protein sequence ID" value="GDZ94956.1"/>
    <property type="molecule type" value="Genomic_DNA"/>
</dbReference>
<dbReference type="Pfam" id="PF14516">
    <property type="entry name" value="AAA_35"/>
    <property type="match status" value="1"/>
</dbReference>
<evidence type="ECO:0000259" key="1">
    <source>
        <dbReference type="Pfam" id="PF26355"/>
    </source>
</evidence>
<proteinExistence type="predicted"/>
<dbReference type="RefSeq" id="WP_141294946.1">
    <property type="nucleotide sequence ID" value="NZ_BJCD01000050.1"/>
</dbReference>
<accession>A0A4P5ZFP7</accession>
<dbReference type="AlphaFoldDB" id="A0A4P5ZFP7"/>
<dbReference type="SUPFAM" id="SSF52540">
    <property type="entry name" value="P-loop containing nucleoside triphosphate hydrolases"/>
    <property type="match status" value="1"/>
</dbReference>
<evidence type="ECO:0000313" key="3">
    <source>
        <dbReference type="Proteomes" id="UP000299794"/>
    </source>
</evidence>
<reference evidence="3" key="1">
    <citation type="submission" date="2019-02" db="EMBL/GenBank/DDBJ databases">
        <title>Draft genome sequence of Planktothrix agardhii NIES-905.</title>
        <authorList>
            <person name="Yamaguchi H."/>
            <person name="Suzuki S."/>
            <person name="Kawachi M."/>
        </authorList>
    </citation>
    <scope>NUCLEOTIDE SEQUENCE [LARGE SCALE GENOMIC DNA]</scope>
    <source>
        <strain evidence="3">CCAP 1459/11A</strain>
    </source>
</reference>
<dbReference type="Gene3D" id="3.40.50.300">
    <property type="entry name" value="P-loop containing nucleotide triphosphate hydrolases"/>
    <property type="match status" value="1"/>
</dbReference>
<name>A0A4P5ZFP7_PLAAG</name>
<sequence length="424" mass="49384">MDSDLTAKEALDIVNGVTFKSNGKPLTDTEAIIFKGSWEKYTYEKMGEIYFFPVNSLREGGRKLWNKLSKDFGEKVSKTNFREAIKRRIDKKSKTDFYIERPPVEAKCYQELLNLGALIRITSPNKTGKSLLLNRILDYSERQGYESVILNFEEADSEILNDYKSLLQWFCTSLSDELELEDQLTDQWQDRLGKNKNTTNYLQKYLLANRSIPLVLVLEKVDLVFEQASYNNDFCKMLRSWYNTAQENRRSSPIWQNLRLIIVHSTEVYASLDIHSSPLSGAGLEVTLPDFTLEQVQTLAQHYQLTSLNDSDFEELMLMFGGYPYLIQTAFAFLKTQEFLLKQLLEIYPTEQSPFISQLREILGILQKCPELAQAYREVLSQNQPVRLSTNETFKLERLGLVRVKNNECKPRCDLYRQYFTRNL</sequence>
<dbReference type="Pfam" id="PF26355">
    <property type="entry name" value="HTH_VMAP-M9"/>
    <property type="match status" value="1"/>
</dbReference>
<gene>
    <name evidence="2" type="ORF">PA905_29930</name>
</gene>
<feature type="domain" description="vWA-MoxR associated protein N-terminal HTH" evidence="1">
    <location>
        <begin position="6"/>
        <end position="87"/>
    </location>
</feature>
<evidence type="ECO:0000313" key="2">
    <source>
        <dbReference type="EMBL" id="GDZ94956.1"/>
    </source>
</evidence>
<dbReference type="InterPro" id="IPR058651">
    <property type="entry name" value="HTH_VMAP-M9"/>
</dbReference>
<protein>
    <recommendedName>
        <fullName evidence="1">vWA-MoxR associated protein N-terminal HTH domain-containing protein</fullName>
    </recommendedName>
</protein>
<comment type="caution">
    <text evidence="2">The sequence shown here is derived from an EMBL/GenBank/DDBJ whole genome shotgun (WGS) entry which is preliminary data.</text>
</comment>
<organism evidence="2 3">
    <name type="scientific">Planktothrix agardhii CCAP 1459/11A</name>
    <dbReference type="NCBI Taxonomy" id="282420"/>
    <lineage>
        <taxon>Bacteria</taxon>
        <taxon>Bacillati</taxon>
        <taxon>Cyanobacteriota</taxon>
        <taxon>Cyanophyceae</taxon>
        <taxon>Oscillatoriophycideae</taxon>
        <taxon>Oscillatoriales</taxon>
        <taxon>Microcoleaceae</taxon>
        <taxon>Planktothrix</taxon>
    </lineage>
</organism>
<dbReference type="InterPro" id="IPR027417">
    <property type="entry name" value="P-loop_NTPase"/>
</dbReference>
<dbReference type="Proteomes" id="UP000299794">
    <property type="component" value="Unassembled WGS sequence"/>
</dbReference>